<dbReference type="Proteomes" id="UP000823890">
    <property type="component" value="Unassembled WGS sequence"/>
</dbReference>
<dbReference type="GO" id="GO:0046872">
    <property type="term" value="F:metal ion binding"/>
    <property type="evidence" value="ECO:0007669"/>
    <property type="project" value="UniProtKB-KW"/>
</dbReference>
<keyword evidence="3" id="KW-0812">Transmembrane</keyword>
<evidence type="ECO:0000256" key="8">
    <source>
        <dbReference type="ARBA" id="ARBA00023049"/>
    </source>
</evidence>
<feature type="domain" description="Peptidase M48" evidence="11">
    <location>
        <begin position="93"/>
        <end position="280"/>
    </location>
</feature>
<comment type="caution">
    <text evidence="12">The sequence shown here is derived from an EMBL/GenBank/DDBJ whole genome shotgun (WGS) entry which is preliminary data.</text>
</comment>
<keyword evidence="9" id="KW-0472">Membrane</keyword>
<comment type="cofactor">
    <cofactor evidence="10">
        <name>Zn(2+)</name>
        <dbReference type="ChEBI" id="CHEBI:29105"/>
    </cofactor>
    <text evidence="10">Binds 1 zinc ion per subunit.</text>
</comment>
<evidence type="ECO:0000256" key="4">
    <source>
        <dbReference type="ARBA" id="ARBA00022723"/>
    </source>
</evidence>
<evidence type="ECO:0000259" key="11">
    <source>
        <dbReference type="Pfam" id="PF01435"/>
    </source>
</evidence>
<keyword evidence="1" id="KW-1003">Cell membrane</keyword>
<dbReference type="Gene3D" id="3.30.2010.10">
    <property type="entry name" value="Metalloproteases ('zincins'), catalytic domain"/>
    <property type="match status" value="1"/>
</dbReference>
<dbReference type="InterPro" id="IPR050083">
    <property type="entry name" value="HtpX_protease"/>
</dbReference>
<dbReference type="GO" id="GO:0006508">
    <property type="term" value="P:proteolysis"/>
    <property type="evidence" value="ECO:0007669"/>
    <property type="project" value="UniProtKB-KW"/>
</dbReference>
<dbReference type="EMBL" id="DWWO01000015">
    <property type="protein sequence ID" value="HJC33259.1"/>
    <property type="molecule type" value="Genomic_DNA"/>
</dbReference>
<keyword evidence="5 10" id="KW-0378">Hydrolase</keyword>
<comment type="similarity">
    <text evidence="10">Belongs to the peptidase M48 family.</text>
</comment>
<dbReference type="PANTHER" id="PTHR43221">
    <property type="entry name" value="PROTEASE HTPX"/>
    <property type="match status" value="1"/>
</dbReference>
<evidence type="ECO:0000256" key="6">
    <source>
        <dbReference type="ARBA" id="ARBA00022833"/>
    </source>
</evidence>
<evidence type="ECO:0000256" key="9">
    <source>
        <dbReference type="ARBA" id="ARBA00023136"/>
    </source>
</evidence>
<dbReference type="AlphaFoldDB" id="A0A9D2NKC5"/>
<reference evidence="12" key="1">
    <citation type="journal article" date="2021" name="PeerJ">
        <title>Extensive microbial diversity within the chicken gut microbiome revealed by metagenomics and culture.</title>
        <authorList>
            <person name="Gilroy R."/>
            <person name="Ravi A."/>
            <person name="Getino M."/>
            <person name="Pursley I."/>
            <person name="Horton D.L."/>
            <person name="Alikhan N.F."/>
            <person name="Baker D."/>
            <person name="Gharbi K."/>
            <person name="Hall N."/>
            <person name="Watson M."/>
            <person name="Adriaenssens E.M."/>
            <person name="Foster-Nyarko E."/>
            <person name="Jarju S."/>
            <person name="Secka A."/>
            <person name="Antonio M."/>
            <person name="Oren A."/>
            <person name="Chaudhuri R.R."/>
            <person name="La Ragione R."/>
            <person name="Hildebrand F."/>
            <person name="Pallen M.J."/>
        </authorList>
    </citation>
    <scope>NUCLEOTIDE SEQUENCE</scope>
    <source>
        <strain evidence="12">ChiW19-954</strain>
    </source>
</reference>
<evidence type="ECO:0000313" key="12">
    <source>
        <dbReference type="EMBL" id="HJC33259.1"/>
    </source>
</evidence>
<evidence type="ECO:0000256" key="3">
    <source>
        <dbReference type="ARBA" id="ARBA00022692"/>
    </source>
</evidence>
<evidence type="ECO:0000256" key="7">
    <source>
        <dbReference type="ARBA" id="ARBA00022989"/>
    </source>
</evidence>
<dbReference type="InterPro" id="IPR001915">
    <property type="entry name" value="Peptidase_M48"/>
</dbReference>
<proteinExistence type="inferred from homology"/>
<evidence type="ECO:0000256" key="10">
    <source>
        <dbReference type="RuleBase" id="RU003983"/>
    </source>
</evidence>
<dbReference type="GO" id="GO:0004222">
    <property type="term" value="F:metalloendopeptidase activity"/>
    <property type="evidence" value="ECO:0007669"/>
    <property type="project" value="InterPro"/>
</dbReference>
<evidence type="ECO:0000256" key="1">
    <source>
        <dbReference type="ARBA" id="ARBA00022475"/>
    </source>
</evidence>
<keyword evidence="8 10" id="KW-0482">Metalloprotease</keyword>
<keyword evidence="7" id="KW-1133">Transmembrane helix</keyword>
<dbReference type="CDD" id="cd07325">
    <property type="entry name" value="M48_Ste24p_like"/>
    <property type="match status" value="1"/>
</dbReference>
<organism evidence="12 13">
    <name type="scientific">Candidatus Mediterraneibacter faecipullorum</name>
    <dbReference type="NCBI Taxonomy" id="2838670"/>
    <lineage>
        <taxon>Bacteria</taxon>
        <taxon>Bacillati</taxon>
        <taxon>Bacillota</taxon>
        <taxon>Clostridia</taxon>
        <taxon>Lachnospirales</taxon>
        <taxon>Lachnospiraceae</taxon>
        <taxon>Mediterraneibacter</taxon>
    </lineage>
</organism>
<keyword evidence="2 10" id="KW-0645">Protease</keyword>
<accession>A0A9D2NKC5</accession>
<name>A0A9D2NKC5_9FIRM</name>
<keyword evidence="6 10" id="KW-0862">Zinc</keyword>
<dbReference type="PANTHER" id="PTHR43221:SF3">
    <property type="entry name" value="SLL1280 PROTEIN"/>
    <property type="match status" value="1"/>
</dbReference>
<evidence type="ECO:0000256" key="2">
    <source>
        <dbReference type="ARBA" id="ARBA00022670"/>
    </source>
</evidence>
<sequence>MGNNYLEEDALSPICNMKSDFRSYVKKRKNIENRRMSGNGLPDYAFVTDYEYRKKLDAIPHFYSMAKKICATYASRTLQEVNLTGMLVGPDQYPDVYQMGSDCARTLGIGIPNIYIVNDQTLNAYTIGTDDIEPLIVIHSGLYERMTPGELRCVIGHECGHIHNQHGIYNMLEQLMVAAGTTAVGLFSTQLMSLMTMGAEYLLNVWSRAAEVTCDRAALICCSQIEDAYRVNAKLLYGAAIGDRESVNLEALKKQFEMQMETLVRLEELTSTHPTSVRRILAEMEFAQCEVFYQWRPELKEAGQKVRSRKETDERCKRYVEVLRNEKKG</sequence>
<evidence type="ECO:0000313" key="13">
    <source>
        <dbReference type="Proteomes" id="UP000823890"/>
    </source>
</evidence>
<evidence type="ECO:0000256" key="5">
    <source>
        <dbReference type="ARBA" id="ARBA00022801"/>
    </source>
</evidence>
<keyword evidence="4" id="KW-0479">Metal-binding</keyword>
<dbReference type="Pfam" id="PF01435">
    <property type="entry name" value="Peptidase_M48"/>
    <property type="match status" value="1"/>
</dbReference>
<reference evidence="12" key="2">
    <citation type="submission" date="2021-04" db="EMBL/GenBank/DDBJ databases">
        <authorList>
            <person name="Gilroy R."/>
        </authorList>
    </citation>
    <scope>NUCLEOTIDE SEQUENCE</scope>
    <source>
        <strain evidence="12">ChiW19-954</strain>
    </source>
</reference>
<protein>
    <submittedName>
        <fullName evidence="12">M48 family metallopeptidase</fullName>
    </submittedName>
</protein>
<gene>
    <name evidence="12" type="ORF">H9758_01540</name>
</gene>